<name>A0ABT7SV26_9ALTE</name>
<dbReference type="Proteomes" id="UP001234343">
    <property type="component" value="Unassembled WGS sequence"/>
</dbReference>
<keyword evidence="5 7" id="KW-0862">Zinc</keyword>
<dbReference type="RefSeq" id="WP_289363410.1">
    <property type="nucleotide sequence ID" value="NZ_JAUCBP010000002.1"/>
</dbReference>
<sequence>MTQHADTLLFNAQIATVQPDTKGYGLIDNGWLAVNAGKIVALGQGSVTDIKAQTSVDLRGQLLTPGLIDCHTHLVFGGDRANEFEQRLEGLSYEAIAKAGGGIKSTVKATREASFERLLQLAQLRLQRLINDGVTSVEIKSGYGLDIATERKILQVAEHLKSDYPVTIQRTYLGAHALPPEFANSSDDYIGFVCETAMPQLAGEGLIDAVDVFCEGIGFSPQQCEQVYQTAQSLGLPIKAHAEQLSDLGGAKLAAQYQALSVDHLEYLNTDDVASLKHSGTVAVLLPGAFYFLREQQLPPIDALRQHGVPMAIASDLNPGSSPINSLLTIMNMACVLFRLTPAEVLRGVTQHAAMALGLEHKGVIAVGKDADLCVWDVEHPAQIIAGMNQHSPQQVWIRGERVISK</sequence>
<feature type="binding site" evidence="7">
    <location>
        <position position="143"/>
    </location>
    <ligand>
        <name>N-formimidoyl-L-glutamate</name>
        <dbReference type="ChEBI" id="CHEBI:58928"/>
    </ligand>
</feature>
<dbReference type="EC" id="3.5.2.7" evidence="1 7"/>
<feature type="binding site" evidence="7">
    <location>
        <position position="73"/>
    </location>
    <ligand>
        <name>Zn(2+)</name>
        <dbReference type="ChEBI" id="CHEBI:29105"/>
    </ligand>
</feature>
<keyword evidence="3 7" id="KW-0378">Hydrolase</keyword>
<dbReference type="HAMAP" id="MF_00372">
    <property type="entry name" value="HutI"/>
    <property type="match status" value="1"/>
</dbReference>
<evidence type="ECO:0000256" key="6">
    <source>
        <dbReference type="ARBA" id="ARBA00023004"/>
    </source>
</evidence>
<evidence type="ECO:0000256" key="1">
    <source>
        <dbReference type="ARBA" id="ARBA00012864"/>
    </source>
</evidence>
<feature type="binding site" evidence="7">
    <location>
        <position position="71"/>
    </location>
    <ligand>
        <name>Fe(3+)</name>
        <dbReference type="ChEBI" id="CHEBI:29034"/>
    </ligand>
</feature>
<feature type="binding site" evidence="7">
    <location>
        <position position="241"/>
    </location>
    <ligand>
        <name>Fe(3+)</name>
        <dbReference type="ChEBI" id="CHEBI:29034"/>
    </ligand>
</feature>
<dbReference type="NCBIfam" id="TIGR01224">
    <property type="entry name" value="hutI"/>
    <property type="match status" value="1"/>
</dbReference>
<evidence type="ECO:0000259" key="8">
    <source>
        <dbReference type="Pfam" id="PF01979"/>
    </source>
</evidence>
<evidence type="ECO:0000313" key="10">
    <source>
        <dbReference type="Proteomes" id="UP001234343"/>
    </source>
</evidence>
<gene>
    <name evidence="7 9" type="primary">hutI</name>
    <name evidence="9" type="ORF">QTP81_02085</name>
</gene>
<feature type="domain" description="Amidohydrolase-related" evidence="8">
    <location>
        <begin position="63"/>
        <end position="403"/>
    </location>
</feature>
<evidence type="ECO:0000256" key="4">
    <source>
        <dbReference type="ARBA" id="ARBA00022808"/>
    </source>
</evidence>
<dbReference type="PANTHER" id="PTHR42752">
    <property type="entry name" value="IMIDAZOLONEPROPIONASE"/>
    <property type="match status" value="1"/>
</dbReference>
<evidence type="ECO:0000256" key="5">
    <source>
        <dbReference type="ARBA" id="ARBA00022833"/>
    </source>
</evidence>
<organism evidence="9 10">
    <name type="scientific">Alteromonas arenosi</name>
    <dbReference type="NCBI Taxonomy" id="3055817"/>
    <lineage>
        <taxon>Bacteria</taxon>
        <taxon>Pseudomonadati</taxon>
        <taxon>Pseudomonadota</taxon>
        <taxon>Gammaproteobacteria</taxon>
        <taxon>Alteromonadales</taxon>
        <taxon>Alteromonadaceae</taxon>
        <taxon>Alteromonas/Salinimonas group</taxon>
        <taxon>Alteromonas</taxon>
    </lineage>
</organism>
<comment type="cofactor">
    <cofactor evidence="7">
        <name>Zn(2+)</name>
        <dbReference type="ChEBI" id="CHEBI:29105"/>
    </cofactor>
    <cofactor evidence="7">
        <name>Fe(3+)</name>
        <dbReference type="ChEBI" id="CHEBI:29034"/>
    </cofactor>
    <text evidence="7">Binds 1 zinc or iron ion per subunit.</text>
</comment>
<accession>A0ABT7SV26</accession>
<dbReference type="Pfam" id="PF01979">
    <property type="entry name" value="Amidohydro_1"/>
    <property type="match status" value="1"/>
</dbReference>
<protein>
    <recommendedName>
        <fullName evidence="1 7">Imidazolonepropionase</fullName>
        <ecNumber evidence="1 7">3.5.2.7</ecNumber>
    </recommendedName>
    <alternativeName>
        <fullName evidence="7">Imidazolone-5-propionate hydrolase</fullName>
    </alternativeName>
</protein>
<comment type="function">
    <text evidence="7">Catalyzes the hydrolytic cleavage of the carbon-nitrogen bond in imidazolone-5-propanoate to yield N-formimidoyl-L-glutamate. It is the third step in the universal histidine degradation pathway.</text>
</comment>
<dbReference type="SUPFAM" id="SSF51338">
    <property type="entry name" value="Composite domain of metallo-dependent hydrolases"/>
    <property type="match status" value="1"/>
</dbReference>
<dbReference type="InterPro" id="IPR011059">
    <property type="entry name" value="Metal-dep_hydrolase_composite"/>
</dbReference>
<dbReference type="InterPro" id="IPR005920">
    <property type="entry name" value="HutI"/>
</dbReference>
<dbReference type="SUPFAM" id="SSF51556">
    <property type="entry name" value="Metallo-dependent hydrolases"/>
    <property type="match status" value="1"/>
</dbReference>
<dbReference type="Gene3D" id="2.30.40.10">
    <property type="entry name" value="Urease, subunit C, domain 1"/>
    <property type="match status" value="1"/>
</dbReference>
<feature type="binding site" evidence="7">
    <location>
        <position position="318"/>
    </location>
    <ligand>
        <name>N-formimidoyl-L-glutamate</name>
        <dbReference type="ChEBI" id="CHEBI:58928"/>
    </ligand>
</feature>
<reference evidence="9 10" key="1">
    <citation type="submission" date="2023-06" db="EMBL/GenBank/DDBJ databases">
        <title>Alteromonas sp. ASW11-36 isolated from intertidal sand.</title>
        <authorList>
            <person name="Li Y."/>
        </authorList>
    </citation>
    <scope>NUCLEOTIDE SEQUENCE [LARGE SCALE GENOMIC DNA]</scope>
    <source>
        <strain evidence="9 10">ASW11-36</strain>
    </source>
</reference>
<evidence type="ECO:0000313" key="9">
    <source>
        <dbReference type="EMBL" id="MDM7859394.1"/>
    </source>
</evidence>
<keyword evidence="6 7" id="KW-0408">Iron</keyword>
<comment type="caution">
    <text evidence="9">The sequence shown here is derived from an EMBL/GenBank/DDBJ whole genome shotgun (WGS) entry which is preliminary data.</text>
</comment>
<comment type="similarity">
    <text evidence="7">Belongs to the metallo-dependent hydrolases superfamily. HutI family.</text>
</comment>
<evidence type="ECO:0000256" key="3">
    <source>
        <dbReference type="ARBA" id="ARBA00022801"/>
    </source>
</evidence>
<feature type="binding site" evidence="7">
    <location>
        <position position="143"/>
    </location>
    <ligand>
        <name>4-imidazolone-5-propanoate</name>
        <dbReference type="ChEBI" id="CHEBI:77893"/>
    </ligand>
</feature>
<feature type="binding site" evidence="7">
    <location>
        <position position="71"/>
    </location>
    <ligand>
        <name>Zn(2+)</name>
        <dbReference type="ChEBI" id="CHEBI:29105"/>
    </ligand>
</feature>
<dbReference type="InterPro" id="IPR006680">
    <property type="entry name" value="Amidohydro-rel"/>
</dbReference>
<dbReference type="Gene3D" id="3.20.20.140">
    <property type="entry name" value="Metal-dependent hydrolases"/>
    <property type="match status" value="1"/>
</dbReference>
<feature type="binding site" evidence="7">
    <location>
        <position position="80"/>
    </location>
    <ligand>
        <name>4-imidazolone-5-propanoate</name>
        <dbReference type="ChEBI" id="CHEBI:77893"/>
    </ligand>
</feature>
<feature type="binding site" evidence="7">
    <location>
        <position position="176"/>
    </location>
    <ligand>
        <name>4-imidazolone-5-propanoate</name>
        <dbReference type="ChEBI" id="CHEBI:77893"/>
    </ligand>
</feature>
<dbReference type="EMBL" id="JAUCBP010000002">
    <property type="protein sequence ID" value="MDM7859394.1"/>
    <property type="molecule type" value="Genomic_DNA"/>
</dbReference>
<dbReference type="PANTHER" id="PTHR42752:SF1">
    <property type="entry name" value="IMIDAZOLONEPROPIONASE-RELATED"/>
    <property type="match status" value="1"/>
</dbReference>
<keyword evidence="4 7" id="KW-0369">Histidine metabolism</keyword>
<feature type="binding site" evidence="7">
    <location>
        <position position="244"/>
    </location>
    <ligand>
        <name>4-imidazolone-5-propanoate</name>
        <dbReference type="ChEBI" id="CHEBI:77893"/>
    </ligand>
</feature>
<comment type="catalytic activity">
    <reaction evidence="7">
        <text>4-imidazolone-5-propanoate + H2O = N-formimidoyl-L-glutamate</text>
        <dbReference type="Rhea" id="RHEA:23660"/>
        <dbReference type="ChEBI" id="CHEBI:15377"/>
        <dbReference type="ChEBI" id="CHEBI:58928"/>
        <dbReference type="ChEBI" id="CHEBI:77893"/>
        <dbReference type="EC" id="3.5.2.7"/>
    </reaction>
</comment>
<comment type="pathway">
    <text evidence="7">Amino-acid degradation; L-histidine degradation into L-glutamate; N-formimidoyl-L-glutamate from L-histidine: step 3/3.</text>
</comment>
<feature type="binding site" evidence="7">
    <location>
        <position position="73"/>
    </location>
    <ligand>
        <name>Fe(3+)</name>
        <dbReference type="ChEBI" id="CHEBI:29034"/>
    </ligand>
</feature>
<evidence type="ECO:0000256" key="2">
    <source>
        <dbReference type="ARBA" id="ARBA00022723"/>
    </source>
</evidence>
<dbReference type="InterPro" id="IPR032466">
    <property type="entry name" value="Metal_Hydrolase"/>
</dbReference>
<evidence type="ECO:0000256" key="7">
    <source>
        <dbReference type="HAMAP-Rule" id="MF_00372"/>
    </source>
</evidence>
<feature type="binding site" evidence="7">
    <location>
        <position position="316"/>
    </location>
    <ligand>
        <name>Zn(2+)</name>
        <dbReference type="ChEBI" id="CHEBI:29105"/>
    </ligand>
</feature>
<feature type="binding site" evidence="7">
    <location>
        <position position="321"/>
    </location>
    <ligand>
        <name>4-imidazolone-5-propanoate</name>
        <dbReference type="ChEBI" id="CHEBI:77893"/>
    </ligand>
</feature>
<proteinExistence type="inferred from homology"/>
<keyword evidence="10" id="KW-1185">Reference proteome</keyword>
<dbReference type="GO" id="GO:0050480">
    <property type="term" value="F:imidazolonepropionase activity"/>
    <property type="evidence" value="ECO:0007669"/>
    <property type="project" value="UniProtKB-EC"/>
</dbReference>
<feature type="binding site" evidence="7">
    <location>
        <position position="316"/>
    </location>
    <ligand>
        <name>Fe(3+)</name>
        <dbReference type="ChEBI" id="CHEBI:29034"/>
    </ligand>
</feature>
<comment type="subcellular location">
    <subcellularLocation>
        <location evidence="7">Cytoplasm</location>
    </subcellularLocation>
</comment>
<keyword evidence="7" id="KW-0963">Cytoplasm</keyword>
<feature type="binding site" evidence="7">
    <location>
        <position position="241"/>
    </location>
    <ligand>
        <name>Zn(2+)</name>
        <dbReference type="ChEBI" id="CHEBI:29105"/>
    </ligand>
</feature>
<keyword evidence="2 7" id="KW-0479">Metal-binding</keyword>
<feature type="binding site" evidence="7">
    <location>
        <position position="320"/>
    </location>
    <ligand>
        <name>N-formimidoyl-L-glutamate</name>
        <dbReference type="ChEBI" id="CHEBI:58928"/>
    </ligand>
</feature>